<dbReference type="EMBL" id="AMPZ03000001">
    <property type="protein sequence ID" value="KAH9594227.1"/>
    <property type="molecule type" value="Genomic_DNA"/>
</dbReference>
<feature type="compositionally biased region" description="Basic and acidic residues" evidence="4">
    <location>
        <begin position="1087"/>
        <end position="1103"/>
    </location>
</feature>
<keyword evidence="8" id="KW-1185">Reference proteome</keyword>
<evidence type="ECO:0000256" key="3">
    <source>
        <dbReference type="ARBA" id="ARBA00023242"/>
    </source>
</evidence>
<reference evidence="7" key="4">
    <citation type="journal article" date="2022" name="PLoS Pathog.">
        <title>Chromosome-level genome of Schistosoma haematobium underpins genome-wide explorations of molecular variation.</title>
        <authorList>
            <person name="Stroehlein A.J."/>
            <person name="Korhonen P.K."/>
            <person name="Lee V.V."/>
            <person name="Ralph S.A."/>
            <person name="Mentink-Kane M."/>
            <person name="You H."/>
            <person name="McManus D.P."/>
            <person name="Tchuente L.T."/>
            <person name="Stothard J.R."/>
            <person name="Kaur P."/>
            <person name="Dudchenko O."/>
            <person name="Aiden E.L."/>
            <person name="Yang B."/>
            <person name="Yang H."/>
            <person name="Emery A.M."/>
            <person name="Webster B.L."/>
            <person name="Brindley P.J."/>
            <person name="Rollinson D."/>
            <person name="Chang B.C.H."/>
            <person name="Gasser R.B."/>
            <person name="Young N.D."/>
        </authorList>
    </citation>
    <scope>NUCLEOTIDE SEQUENCE</scope>
</reference>
<dbReference type="Proteomes" id="UP000471633">
    <property type="component" value="Unassembled WGS sequence"/>
</dbReference>
<feature type="compositionally biased region" description="Polar residues" evidence="4">
    <location>
        <begin position="489"/>
        <end position="510"/>
    </location>
</feature>
<comment type="caution">
    <text evidence="7">The sequence shown here is derived from an EMBL/GenBank/DDBJ whole genome shotgun (WGS) entry which is preliminary data.</text>
</comment>
<feature type="compositionally biased region" description="Low complexity" evidence="4">
    <location>
        <begin position="2066"/>
        <end position="2076"/>
    </location>
</feature>
<sequence length="2128" mass="235876">MPQSAFDRIVTLINEASLAHLASVKVSNLLQVKELLIHREYSLLDNFFEEVVKFQHDPNAEVKRAVIGFIEDACRVDTGLLKRAVGSLFYLFSTAIQQDPPSVSLLRCLTAAMIPIYRIALSRAIKVGIIDSGVSMSGGCGIIANSTADIALETFRSVAGLKDEIVRLMLPSEVSGTSVFGQYHPSLFNDAIRIQAISLIECVIILHSRRLPNSEIPRENEGDLSLDQIPVLTNTQLQAILEASTAASSATLLPGVCLVRPHRLAEEAERLFIGLSSWPVRGKPSMSSGSVTCPVLESVMDSLVNIAKQRPQFMDRVVQAFETVHVTLPPHFSDNQVSSVRKKLKNGLLQLLRHPAAVSDFQGRITILLTDLGATHAEVLQALQSHTELSRARLYPDPSTFMPNRSDPDFVDHGDVDMRQQQQQPSISPIIPSQPTVSVAPSSLPATDDKLSLVTHVQATFPSTDSTIASSGSATLTSSSKIQEEPQIPASTVPITSNVTPTSCQQNHPITSSGFTLAEAEAALRFDDDDDDDEDDEDIQIPRSSRRLRKRARISSSTTSSGTKHTSSKVNSSDGKFRTPVIPEIDLITTQVVPKLTTANVADLVLLSMVTLPDQMPASFHSTYTPIAAAGTSAQIHHLARMLAVQLTVWAGEGGQYEVLDRINQLELLLIPVDDNDASNQINRKRTLKSESRTSIEQGGDIQKESGKSKKRRMLLKGDQTSAENDPEAEDALIRANAARKMHSAQTMNISTLVGYNIQQVATNESIDLNIPPPGLTGLVSMFPPSTLSSVQNTMVMPPTVPNMMVPNFNPSQPPPPLLPMMMMMPTMVPTQSQTQTTLGVVAGTPSNLSVPFNQFTNSSLPMPLNAIPQSDLIAPTPVRPFSLDAVTTFLSRDVQRQLARDAFMRILEGLGISFIRRQSLTDGTVVPTPGATDLLSGQYDVNRMKLLTRLTTRRFGGNEFYNILIDHAIQNLRYGFELLSKLLMQEYCRYRGFQLIGFGSFLETRRHQLSVIREQIRKRFESSTLENSVVVNSVVDSKRNDDITEDDNLHSNNAVHSEKLTNTENKEATNCTDTSSIDKISNVNKNRSECLPKDASNSEKKVKRENKNKKDDEEEPEAGEDEEVEEAETEQEVDTKSACKSNLKQLRNTGDVKSTKEKLNLLKVSLAPPDDLGCLSFYDCLLIAILQKLSNPDLRQHYFSRFLIEAPLLTPGAINELKRYCSSPDQATYGFEILRTLIETRPVSQREDLLNMLLHFCSVDALEIRKAALTATRELASSDPRWQDHIEMFAVQMLKKLLQPRPSPDIFPFLNQSSIPSSWTDEACQACAHLFLGLMPQSPGLMHQLAEVYTQACPNIKRCLLRMVDLPIRDIGIYSVDLHNLVSECPNGAETLITRMIHILTDWPSAANAAAATANSLSVNTSNTSVPSCSTPTKVQTTPLSPGNNTHQIGQLLIGPAVIIPPPSLVERVYRLYEERVHDVRCLIPVIVGLSKQQVINALPKLIQLNEKVVKEVLTRLLHASVATQYAPQIKGVRNIPFNLNDQPSPLGPLKPEELLVAIHLLEFAKDPSAPPSSNEGKSTKPYVNLQSILHACRVCFAERRLFTQERLSVAIGQLLEQPVLPTLFMRTVMQALALHPRLAGYVINVLVRLIRKQVWKSEKLWDGFIRCCAKTRPQSYQVLLQLPPDRLEAVFQWEPAMRGQVRRYVENFSSAQRIHISKAIVEVLEHVPTPPRLPTPEVHPNKTNSDLETQEQGKIILSTNNSPSSSGPGTPTRDEIPHFDTPFIAAAMFAQQQQQQNSNMMTSSRESTVSTVIDNQFQIHSFTSHSIQPIGSFNSGSSQSNLHSSLLRSSPSSILPSLSEPLVQQKNLSSFSNIIETNPDIPDDNDMDPTMEDLFEADCQQQQSHTNSLDEYDVMNHSPPQITMDVSQQLSKHFKSKPSLVLQEIENDPLDFEENSDPITERSATYSSSSSKIRQSGCTEKSDVGDDNDDITVPYNDNHMNKGYCYDDDDDGEPPILPASRIDSVTSLKRWHDTEVSEVRSTSEDLNNKQFNILADEGSHEISKSSSVTTTSSSHRPKRPVNVNKLEADRKRLEEEAIKYRQLKAERKHHQQQRKEQSSNDLTGIE</sequence>
<dbReference type="Pfam" id="PF11935">
    <property type="entry name" value="SYMPK_PTA1_N"/>
    <property type="match status" value="1"/>
</dbReference>
<dbReference type="InterPro" id="IPR021850">
    <property type="entry name" value="Symplekin/Pta1"/>
</dbReference>
<dbReference type="InterPro" id="IPR011989">
    <property type="entry name" value="ARM-like"/>
</dbReference>
<reference evidence="7" key="2">
    <citation type="journal article" date="2019" name="Gigascience">
        <title>High-quality Schistosoma haematobium genome achieved by single-molecule and long-range sequencing.</title>
        <authorList>
            <person name="Stroehlein A.J."/>
            <person name="Korhonen P.K."/>
            <person name="Chong T.M."/>
            <person name="Lim Y.L."/>
            <person name="Chan K.G."/>
            <person name="Webster B."/>
            <person name="Rollinson D."/>
            <person name="Brindley P.J."/>
            <person name="Gasser R.B."/>
            <person name="Young N.D."/>
        </authorList>
    </citation>
    <scope>NUCLEOTIDE SEQUENCE</scope>
</reference>
<dbReference type="RefSeq" id="XP_051073381.1">
    <property type="nucleotide sequence ID" value="XM_051218408.1"/>
</dbReference>
<feature type="domain" description="Symplekin C-terminal" evidence="6">
    <location>
        <begin position="1480"/>
        <end position="1694"/>
    </location>
</feature>
<dbReference type="PANTHER" id="PTHR15245:SF20">
    <property type="entry name" value="SYMPLEKIN"/>
    <property type="match status" value="1"/>
</dbReference>
<feature type="region of interest" description="Disordered" evidence="4">
    <location>
        <begin position="526"/>
        <end position="575"/>
    </location>
</feature>
<evidence type="ECO:0008006" key="9">
    <source>
        <dbReference type="Google" id="ProtNLM"/>
    </source>
</evidence>
<dbReference type="InterPro" id="IPR032460">
    <property type="entry name" value="Symplekin/Pta1_N"/>
</dbReference>
<accession>A0A922S557</accession>
<comment type="subcellular location">
    <subcellularLocation>
        <location evidence="1">Nucleus</location>
    </subcellularLocation>
</comment>
<keyword evidence="3" id="KW-0539">Nucleus</keyword>
<dbReference type="GO" id="GO:0006397">
    <property type="term" value="P:mRNA processing"/>
    <property type="evidence" value="ECO:0007669"/>
    <property type="project" value="UniProtKB-KW"/>
</dbReference>
<feature type="compositionally biased region" description="Low complexity" evidence="4">
    <location>
        <begin position="1423"/>
        <end position="1434"/>
    </location>
</feature>
<dbReference type="GO" id="GO:0005847">
    <property type="term" value="C:mRNA cleavage and polyadenylation specificity factor complex"/>
    <property type="evidence" value="ECO:0007669"/>
    <property type="project" value="TreeGrafter"/>
</dbReference>
<evidence type="ECO:0000313" key="7">
    <source>
        <dbReference type="EMBL" id="KAH9594227.1"/>
    </source>
</evidence>
<gene>
    <name evidence="7" type="ORF">MS3_00010076</name>
</gene>
<dbReference type="Gene3D" id="1.25.10.10">
    <property type="entry name" value="Leucine-rich Repeat Variant"/>
    <property type="match status" value="1"/>
</dbReference>
<dbReference type="InterPro" id="IPR016024">
    <property type="entry name" value="ARM-type_fold"/>
</dbReference>
<organism evidence="7 8">
    <name type="scientific">Schistosoma haematobium</name>
    <name type="common">Blood fluke</name>
    <dbReference type="NCBI Taxonomy" id="6185"/>
    <lineage>
        <taxon>Eukaryota</taxon>
        <taxon>Metazoa</taxon>
        <taxon>Spiralia</taxon>
        <taxon>Lophotrochozoa</taxon>
        <taxon>Platyhelminthes</taxon>
        <taxon>Trematoda</taxon>
        <taxon>Digenea</taxon>
        <taxon>Strigeidida</taxon>
        <taxon>Schistosomatoidea</taxon>
        <taxon>Schistosomatidae</taxon>
        <taxon>Schistosoma</taxon>
    </lineage>
</organism>
<evidence type="ECO:0000259" key="5">
    <source>
        <dbReference type="Pfam" id="PF11935"/>
    </source>
</evidence>
<evidence type="ECO:0000256" key="2">
    <source>
        <dbReference type="ARBA" id="ARBA00022664"/>
    </source>
</evidence>
<feature type="region of interest" description="Disordered" evidence="4">
    <location>
        <begin position="2105"/>
        <end position="2128"/>
    </location>
</feature>
<dbReference type="PANTHER" id="PTHR15245">
    <property type="entry name" value="SYMPLEKIN-RELATED"/>
    <property type="match status" value="1"/>
</dbReference>
<feature type="compositionally biased region" description="Basic residues" evidence="4">
    <location>
        <begin position="544"/>
        <end position="553"/>
    </location>
</feature>
<feature type="compositionally biased region" description="Basic and acidic residues" evidence="4">
    <location>
        <begin position="1057"/>
        <end position="1068"/>
    </location>
</feature>
<feature type="region of interest" description="Disordered" evidence="4">
    <location>
        <begin position="685"/>
        <end position="728"/>
    </location>
</feature>
<evidence type="ECO:0000256" key="4">
    <source>
        <dbReference type="SAM" id="MobiDB-lite"/>
    </source>
</evidence>
<dbReference type="SUPFAM" id="SSF48371">
    <property type="entry name" value="ARM repeat"/>
    <property type="match status" value="1"/>
</dbReference>
<reference evidence="7" key="3">
    <citation type="submission" date="2021-06" db="EMBL/GenBank/DDBJ databases">
        <title>Chromosome-level genome assembly for S. haematobium.</title>
        <authorList>
            <person name="Stroehlein A.J."/>
        </authorList>
    </citation>
    <scope>NUCLEOTIDE SEQUENCE</scope>
</reference>
<evidence type="ECO:0000256" key="1">
    <source>
        <dbReference type="ARBA" id="ARBA00004123"/>
    </source>
</evidence>
<dbReference type="GeneID" id="24588757"/>
<feature type="compositionally biased region" description="Polar residues" evidence="4">
    <location>
        <begin position="1069"/>
        <end position="1086"/>
    </location>
</feature>
<feature type="region of interest" description="Disordered" evidence="4">
    <location>
        <begin position="1730"/>
        <end position="1779"/>
    </location>
</feature>
<protein>
    <recommendedName>
        <fullName evidence="9">Symplekin</fullName>
    </recommendedName>
</protein>
<feature type="compositionally biased region" description="Low complexity" evidence="4">
    <location>
        <begin position="554"/>
        <end position="565"/>
    </location>
</feature>
<keyword evidence="2" id="KW-0507">mRNA processing</keyword>
<proteinExistence type="predicted"/>
<feature type="compositionally biased region" description="Polar residues" evidence="4">
    <location>
        <begin position="1964"/>
        <end position="1981"/>
    </location>
</feature>
<feature type="compositionally biased region" description="Acidic residues" evidence="4">
    <location>
        <begin position="527"/>
        <end position="539"/>
    </location>
</feature>
<dbReference type="InterPro" id="IPR022075">
    <property type="entry name" value="Symplekin_C"/>
</dbReference>
<feature type="region of interest" description="Disordered" evidence="4">
    <location>
        <begin position="1951"/>
        <end position="2017"/>
    </location>
</feature>
<evidence type="ECO:0000259" key="6">
    <source>
        <dbReference type="Pfam" id="PF12295"/>
    </source>
</evidence>
<feature type="compositionally biased region" description="Acidic residues" evidence="4">
    <location>
        <begin position="1113"/>
        <end position="1133"/>
    </location>
</feature>
<feature type="compositionally biased region" description="Low complexity" evidence="4">
    <location>
        <begin position="466"/>
        <end position="480"/>
    </location>
</feature>
<evidence type="ECO:0000313" key="8">
    <source>
        <dbReference type="Proteomes" id="UP000471633"/>
    </source>
</evidence>
<feature type="region of interest" description="Disordered" evidence="4">
    <location>
        <begin position="2059"/>
        <end position="2092"/>
    </location>
</feature>
<dbReference type="Pfam" id="PF12295">
    <property type="entry name" value="Symplekin_C"/>
    <property type="match status" value="1"/>
</dbReference>
<feature type="domain" description="Symplekin/Pta1 N-terminal" evidence="5">
    <location>
        <begin position="110"/>
        <end position="383"/>
    </location>
</feature>
<feature type="region of interest" description="Disordered" evidence="4">
    <location>
        <begin position="1041"/>
        <end position="1142"/>
    </location>
</feature>
<feature type="compositionally biased region" description="Polar residues" evidence="4">
    <location>
        <begin position="1743"/>
        <end position="1754"/>
    </location>
</feature>
<feature type="region of interest" description="Disordered" evidence="4">
    <location>
        <begin position="464"/>
        <end position="510"/>
    </location>
</feature>
<reference evidence="7" key="1">
    <citation type="journal article" date="2012" name="Nat. Genet.">
        <title>Whole-genome sequence of Schistosoma haematobium.</title>
        <authorList>
            <person name="Young N.D."/>
            <person name="Jex A.R."/>
            <person name="Li B."/>
            <person name="Liu S."/>
            <person name="Yang L."/>
            <person name="Xiong Z."/>
            <person name="Li Y."/>
            <person name="Cantacessi C."/>
            <person name="Hall R.S."/>
            <person name="Xu X."/>
            <person name="Chen F."/>
            <person name="Wu X."/>
            <person name="Zerlotini A."/>
            <person name="Oliveira G."/>
            <person name="Hofmann A."/>
            <person name="Zhang G."/>
            <person name="Fang X."/>
            <person name="Kang Y."/>
            <person name="Campbell B.E."/>
            <person name="Loukas A."/>
            <person name="Ranganathan S."/>
            <person name="Rollinson D."/>
            <person name="Rinaldi G."/>
            <person name="Brindley P.J."/>
            <person name="Yang H."/>
            <person name="Wang J."/>
            <person name="Wang J."/>
            <person name="Gasser R.B."/>
        </authorList>
    </citation>
    <scope>NUCLEOTIDE SEQUENCE</scope>
</reference>
<feature type="compositionally biased region" description="Low complexity" evidence="4">
    <location>
        <begin position="1760"/>
        <end position="1773"/>
    </location>
</feature>
<name>A0A922S557_SCHHA</name>
<dbReference type="CTD" id="24588757"/>
<feature type="region of interest" description="Disordered" evidence="4">
    <location>
        <begin position="1423"/>
        <end position="1442"/>
    </location>
</feature>
<dbReference type="KEGG" id="shx:MS3_00010076"/>